<keyword evidence="5" id="KW-0408">Iron</keyword>
<dbReference type="InterPro" id="IPR011008">
    <property type="entry name" value="Dimeric_a/b-barrel"/>
</dbReference>
<dbReference type="GO" id="GO:0020037">
    <property type="term" value="F:heme binding"/>
    <property type="evidence" value="ECO:0007669"/>
    <property type="project" value="InterPro"/>
</dbReference>
<dbReference type="InterPro" id="IPR048328">
    <property type="entry name" value="Dyp_perox_C"/>
</dbReference>
<dbReference type="RefSeq" id="WP_110999214.1">
    <property type="nucleotide sequence ID" value="NZ_QKTW01000017.1"/>
</dbReference>
<feature type="domain" description="Dyp-type peroxidase C-terminal" evidence="7">
    <location>
        <begin position="367"/>
        <end position="409"/>
    </location>
</feature>
<comment type="caution">
    <text evidence="8">The sequence shown here is derived from an EMBL/GenBank/DDBJ whole genome shotgun (WGS) entry which is preliminary data.</text>
</comment>
<evidence type="ECO:0000313" key="8">
    <source>
        <dbReference type="EMBL" id="PZF72623.1"/>
    </source>
</evidence>
<dbReference type="GO" id="GO:0005829">
    <property type="term" value="C:cytosol"/>
    <property type="evidence" value="ECO:0007669"/>
    <property type="project" value="TreeGrafter"/>
</dbReference>
<dbReference type="PANTHER" id="PTHR30521">
    <property type="entry name" value="DEFERROCHELATASE/PEROXIDASE"/>
    <property type="match status" value="1"/>
</dbReference>
<dbReference type="AlphaFoldDB" id="A0A2W2BXP1"/>
<evidence type="ECO:0000259" key="7">
    <source>
        <dbReference type="Pfam" id="PF20628"/>
    </source>
</evidence>
<keyword evidence="4" id="KW-0560">Oxidoreductase</keyword>
<dbReference type="PANTHER" id="PTHR30521:SF0">
    <property type="entry name" value="DYP-TYPE PEROXIDASE FAMILY PROTEIN"/>
    <property type="match status" value="1"/>
</dbReference>
<evidence type="ECO:0000256" key="3">
    <source>
        <dbReference type="ARBA" id="ARBA00022723"/>
    </source>
</evidence>
<dbReference type="SUPFAM" id="SSF54909">
    <property type="entry name" value="Dimeric alpha+beta barrel"/>
    <property type="match status" value="1"/>
</dbReference>
<keyword evidence="9" id="KW-1185">Reference proteome</keyword>
<evidence type="ECO:0000256" key="1">
    <source>
        <dbReference type="ARBA" id="ARBA00001970"/>
    </source>
</evidence>
<accession>A0A2W2BXP1</accession>
<evidence type="ECO:0000256" key="2">
    <source>
        <dbReference type="ARBA" id="ARBA00022559"/>
    </source>
</evidence>
<evidence type="ECO:0000256" key="5">
    <source>
        <dbReference type="ARBA" id="ARBA00023004"/>
    </source>
</evidence>
<comment type="cofactor">
    <cofactor evidence="1">
        <name>heme b</name>
        <dbReference type="ChEBI" id="CHEBI:60344"/>
    </cofactor>
</comment>
<feature type="region of interest" description="Disordered" evidence="6">
    <location>
        <begin position="108"/>
        <end position="130"/>
    </location>
</feature>
<dbReference type="GO" id="GO:0046872">
    <property type="term" value="F:metal ion binding"/>
    <property type="evidence" value="ECO:0007669"/>
    <property type="project" value="UniProtKB-KW"/>
</dbReference>
<evidence type="ECO:0000313" key="9">
    <source>
        <dbReference type="Proteomes" id="UP000248745"/>
    </source>
</evidence>
<evidence type="ECO:0000256" key="4">
    <source>
        <dbReference type="ARBA" id="ARBA00023002"/>
    </source>
</evidence>
<dbReference type="OrthoDB" id="9781066at2"/>
<dbReference type="GO" id="GO:0004601">
    <property type="term" value="F:peroxidase activity"/>
    <property type="evidence" value="ECO:0007669"/>
    <property type="project" value="UniProtKB-KW"/>
</dbReference>
<name>A0A2W2BXP1_9BACT</name>
<organism evidence="8 9">
    <name type="scientific">Taibaiella soli</name>
    <dbReference type="NCBI Taxonomy" id="1649169"/>
    <lineage>
        <taxon>Bacteria</taxon>
        <taxon>Pseudomonadati</taxon>
        <taxon>Bacteroidota</taxon>
        <taxon>Chitinophagia</taxon>
        <taxon>Chitinophagales</taxon>
        <taxon>Chitinophagaceae</taxon>
        <taxon>Taibaiella</taxon>
    </lineage>
</organism>
<dbReference type="Pfam" id="PF20628">
    <property type="entry name" value="Dyp_perox_C"/>
    <property type="match status" value="1"/>
</dbReference>
<evidence type="ECO:0000256" key="6">
    <source>
        <dbReference type="SAM" id="MobiDB-lite"/>
    </source>
</evidence>
<keyword evidence="2" id="KW-0575">Peroxidase</keyword>
<dbReference type="InterPro" id="IPR006314">
    <property type="entry name" value="Dyp_peroxidase"/>
</dbReference>
<protein>
    <recommendedName>
        <fullName evidence="7">Dyp-type peroxidase C-terminal domain-containing protein</fullName>
    </recommendedName>
</protein>
<reference evidence="8 9" key="1">
    <citation type="submission" date="2018-06" db="EMBL/GenBank/DDBJ databases">
        <title>Mucibacter soli gen. nov., sp. nov., a new member of the family Chitinophagaceae producing mucin.</title>
        <authorList>
            <person name="Kim M.-K."/>
            <person name="Park S."/>
            <person name="Kim T.-S."/>
            <person name="Joung Y."/>
            <person name="Han J.-H."/>
            <person name="Kim S.B."/>
        </authorList>
    </citation>
    <scope>NUCLEOTIDE SEQUENCE [LARGE SCALE GENOMIC DNA]</scope>
    <source>
        <strain evidence="8 9">R1-15</strain>
    </source>
</reference>
<sequence length="485" mass="55096">MIPDNDITVELDDVQGYLLYAYKNMKASRMLLLNFPSSREYAYGWLKTVYPQLTSAGLENRGIHRCLNIAFTPWGLKSLGLSDDNMKNFNREFREGIFTPHRQRLLGDEDESAPGKWRWGSPETNDKDPMESERVGHALLMVFGETEEILNGYLAELNRNLVQFELKEVAVLDGYSLPHNREHFGFRDGISQPVIAGSGRPGDPSNTIATGEFILGYKNEYGVYPETPIITTPQGNMNLLPADAAGSGCKDLGRNGTFLVYRQLEQHVDRFWKFIDEKSILDKGTDEERRNRLAAKMMGRWPSGASLIEYPDNDPGNSYSEKVMLDDKISYAGDPDGLKCPYGSHVRRANPRDHFEDNTPERSIQLTKKHRIVRRARPYVIENPEEHGLHFMCFNADISRQFEFIQYTWCNYPNDGQLCSDPDPIIGVKHEDKDRVFTIPGEPVGTQIEGLERFVTVKGAGYFFFPSLTAVRYLATVGDDGYCSK</sequence>
<gene>
    <name evidence="8" type="ORF">DN068_12215</name>
</gene>
<dbReference type="Proteomes" id="UP000248745">
    <property type="component" value="Unassembled WGS sequence"/>
</dbReference>
<proteinExistence type="predicted"/>
<keyword evidence="3" id="KW-0479">Metal-binding</keyword>
<dbReference type="EMBL" id="QKTW01000017">
    <property type="protein sequence ID" value="PZF72623.1"/>
    <property type="molecule type" value="Genomic_DNA"/>
</dbReference>
<dbReference type="PROSITE" id="PS51404">
    <property type="entry name" value="DYP_PEROXIDASE"/>
    <property type="match status" value="1"/>
</dbReference>